<evidence type="ECO:0000256" key="2">
    <source>
        <dbReference type="SAM" id="MobiDB-lite"/>
    </source>
</evidence>
<dbReference type="Pfam" id="PF15979">
    <property type="entry name" value="Glyco_hydro_115"/>
    <property type="match status" value="1"/>
</dbReference>
<proteinExistence type="predicted"/>
<dbReference type="GO" id="GO:0016787">
    <property type="term" value="F:hydrolase activity"/>
    <property type="evidence" value="ECO:0007669"/>
    <property type="project" value="UniProtKB-KW"/>
</dbReference>
<dbReference type="InterPro" id="IPR029018">
    <property type="entry name" value="Hex-like_dom2"/>
</dbReference>
<reference evidence="3" key="2">
    <citation type="submission" date="2021-04" db="EMBL/GenBank/DDBJ databases">
        <authorList>
            <person name="Gilroy R."/>
        </authorList>
    </citation>
    <scope>NUCLEOTIDE SEQUENCE</scope>
    <source>
        <strain evidence="3">ChiBcec16-3735</strain>
    </source>
</reference>
<evidence type="ECO:0000256" key="1">
    <source>
        <dbReference type="ARBA" id="ARBA00022801"/>
    </source>
</evidence>
<feature type="region of interest" description="Disordered" evidence="2">
    <location>
        <begin position="139"/>
        <end position="170"/>
    </location>
</feature>
<name>A0A9D2JM15_9FIRM</name>
<dbReference type="InterPro" id="IPR031924">
    <property type="entry name" value="GH115"/>
</dbReference>
<dbReference type="Proteomes" id="UP000824065">
    <property type="component" value="Unassembled WGS sequence"/>
</dbReference>
<dbReference type="GO" id="GO:0005975">
    <property type="term" value="P:carbohydrate metabolic process"/>
    <property type="evidence" value="ECO:0007669"/>
    <property type="project" value="UniProtKB-ARBA"/>
</dbReference>
<reference evidence="3" key="1">
    <citation type="journal article" date="2021" name="PeerJ">
        <title>Extensive microbial diversity within the chicken gut microbiome revealed by metagenomics and culture.</title>
        <authorList>
            <person name="Gilroy R."/>
            <person name="Ravi A."/>
            <person name="Getino M."/>
            <person name="Pursley I."/>
            <person name="Horton D.L."/>
            <person name="Alikhan N.F."/>
            <person name="Baker D."/>
            <person name="Gharbi K."/>
            <person name="Hall N."/>
            <person name="Watson M."/>
            <person name="Adriaenssens E.M."/>
            <person name="Foster-Nyarko E."/>
            <person name="Jarju S."/>
            <person name="Secka A."/>
            <person name="Antonio M."/>
            <person name="Oren A."/>
            <person name="Chaudhuri R.R."/>
            <person name="La Ragione R."/>
            <person name="Hildebrand F."/>
            <person name="Pallen M.J."/>
        </authorList>
    </citation>
    <scope>NUCLEOTIDE SEQUENCE</scope>
    <source>
        <strain evidence="3">ChiBcec16-3735</strain>
    </source>
</reference>
<dbReference type="EMBL" id="DXBJ01000050">
    <property type="protein sequence ID" value="HIZ58376.1"/>
    <property type="molecule type" value="Genomic_DNA"/>
</dbReference>
<accession>A0A9D2JM15</accession>
<evidence type="ECO:0000313" key="4">
    <source>
        <dbReference type="Proteomes" id="UP000824065"/>
    </source>
</evidence>
<dbReference type="Gene3D" id="3.30.379.10">
    <property type="entry name" value="Chitobiase/beta-hexosaminidase domain 2-like"/>
    <property type="match status" value="1"/>
</dbReference>
<dbReference type="Gene3D" id="3.20.20.520">
    <property type="entry name" value="Glycosyl hydrolase family 115"/>
    <property type="match status" value="1"/>
</dbReference>
<comment type="caution">
    <text evidence="3">The sequence shown here is derived from an EMBL/GenBank/DDBJ whole genome shotgun (WGS) entry which is preliminary data.</text>
</comment>
<dbReference type="InterPro" id="IPR042301">
    <property type="entry name" value="GH115_sf"/>
</dbReference>
<keyword evidence="1 3" id="KW-0378">Hydrolase</keyword>
<sequence length="170" mass="19206">MKRDMAKVFRESAAPGGCIRLEQAEGLPAECYRLQAEGKALTLAAGDDLGFVYGLFEISRRFLGVLPFWFWNDQAFAPVEQVPVPEDFCEESRPARVRYRGWFINDETLLSHWKVERRDDLPFIMAFEALLRCGGEYGHPRHRRKCPPLPPGRGGHGADPDPPPRRAPGG</sequence>
<dbReference type="PANTHER" id="PTHR37842">
    <property type="match status" value="1"/>
</dbReference>
<organism evidence="3 4">
    <name type="scientific">Candidatus Faecalibacterium gallistercoris</name>
    <dbReference type="NCBI Taxonomy" id="2838579"/>
    <lineage>
        <taxon>Bacteria</taxon>
        <taxon>Bacillati</taxon>
        <taxon>Bacillota</taxon>
        <taxon>Clostridia</taxon>
        <taxon>Eubacteriales</taxon>
        <taxon>Oscillospiraceae</taxon>
        <taxon>Faecalibacterium</taxon>
    </lineage>
</organism>
<evidence type="ECO:0000313" key="3">
    <source>
        <dbReference type="EMBL" id="HIZ58376.1"/>
    </source>
</evidence>
<dbReference type="PANTHER" id="PTHR37842:SF2">
    <property type="entry name" value="GYLCOSYL HYDROLASE 115 C-TERMINAL DOMAIN-CONTAINING PROTEIN"/>
    <property type="match status" value="1"/>
</dbReference>
<gene>
    <name evidence="3" type="ORF">H9725_07330</name>
</gene>
<dbReference type="AlphaFoldDB" id="A0A9D2JM15"/>
<protein>
    <submittedName>
        <fullName evidence="3">Glycosyl hydrolase 115 family protein</fullName>
    </submittedName>
</protein>